<reference evidence="1 2" key="1">
    <citation type="submission" date="2020-07" db="EMBL/GenBank/DDBJ databases">
        <authorList>
            <person name="Sun Q."/>
        </authorList>
    </citation>
    <scope>NUCLEOTIDE SEQUENCE [LARGE SCALE GENOMIC DNA]</scope>
    <source>
        <strain evidence="1 2">CGMCC 1.13654</strain>
    </source>
</reference>
<comment type="caution">
    <text evidence="1">The sequence shown here is derived from an EMBL/GenBank/DDBJ whole genome shotgun (WGS) entry which is preliminary data.</text>
</comment>
<gene>
    <name evidence="1" type="ORF">HZF05_08705</name>
</gene>
<dbReference type="EMBL" id="JACEIB010000006">
    <property type="protein sequence ID" value="MBA2934179.1"/>
    <property type="molecule type" value="Genomic_DNA"/>
</dbReference>
<keyword evidence="2" id="KW-1185">Reference proteome</keyword>
<organism evidence="1 2">
    <name type="scientific">Sphingomonas chungangi</name>
    <dbReference type="NCBI Taxonomy" id="2683589"/>
    <lineage>
        <taxon>Bacteria</taxon>
        <taxon>Pseudomonadati</taxon>
        <taxon>Pseudomonadota</taxon>
        <taxon>Alphaproteobacteria</taxon>
        <taxon>Sphingomonadales</taxon>
        <taxon>Sphingomonadaceae</taxon>
        <taxon>Sphingomonas</taxon>
    </lineage>
</organism>
<dbReference type="Proteomes" id="UP000570166">
    <property type="component" value="Unassembled WGS sequence"/>
</dbReference>
<dbReference type="RefSeq" id="WP_160365691.1">
    <property type="nucleotide sequence ID" value="NZ_JACEIB010000006.1"/>
</dbReference>
<accession>A0A838L6R7</accession>
<evidence type="ECO:0000313" key="2">
    <source>
        <dbReference type="Proteomes" id="UP000570166"/>
    </source>
</evidence>
<proteinExistence type="predicted"/>
<evidence type="ECO:0000313" key="1">
    <source>
        <dbReference type="EMBL" id="MBA2934179.1"/>
    </source>
</evidence>
<name>A0A838L6R7_9SPHN</name>
<dbReference type="AlphaFoldDB" id="A0A838L6R7"/>
<protein>
    <submittedName>
        <fullName evidence="1">Uncharacterized protein</fullName>
    </submittedName>
</protein>
<sequence length="132" mass="14248">MMIEVVLMATSVAAIPVTDAATRSAILDAARVPVTAALRKPVKFEVSHLKRSGDWAFLLATMVEPSGAPLDYATTPMAAPAAQGYMSRSYMALLRQQAGRWTVVDKAIGPSDVPWVLWAKRHGAPLEIFPTQ</sequence>